<gene>
    <name evidence="1" type="ORF">Agabi119p4_10498</name>
</gene>
<dbReference type="EMBL" id="JABXXO010000014">
    <property type="protein sequence ID" value="KAF7761089.1"/>
    <property type="molecule type" value="Genomic_DNA"/>
</dbReference>
<sequence>MHLLELLQTQRLELALPRNGHCVDQGGKNSGTCGACSWVQNHWATAKSCQHAHHQSINANLEITMLAAAFTNMNSPLATDDDHLGRTDHDVFKAQWISVLRESSQRSPEGISSKAKNS</sequence>
<name>A0A8H7C3S2_AGABI</name>
<reference evidence="1 2" key="1">
    <citation type="journal article" name="Sci. Rep.">
        <title>Telomere-to-telomere assembled and centromere annotated genomes of the two main subspecies of the button mushroom Agaricus bisporus reveal especially polymorphic chromosome ends.</title>
        <authorList>
            <person name="Sonnenberg A.S.M."/>
            <person name="Sedaghat-Telgerd N."/>
            <person name="Lavrijssen B."/>
            <person name="Ohm R.A."/>
            <person name="Hendrickx P.M."/>
            <person name="Scholtmeijer K."/>
            <person name="Baars J.J.P."/>
            <person name="van Peer A."/>
        </authorList>
    </citation>
    <scope>NUCLEOTIDE SEQUENCE [LARGE SCALE GENOMIC DNA]</scope>
    <source>
        <strain evidence="1 2">H119_p4</strain>
    </source>
</reference>
<dbReference type="Proteomes" id="UP000629468">
    <property type="component" value="Unassembled WGS sequence"/>
</dbReference>
<proteinExistence type="predicted"/>
<evidence type="ECO:0000313" key="2">
    <source>
        <dbReference type="Proteomes" id="UP000629468"/>
    </source>
</evidence>
<dbReference type="AlphaFoldDB" id="A0A8H7C3S2"/>
<accession>A0A8H7C3S2</accession>
<organism evidence="1 2">
    <name type="scientific">Agaricus bisporus var. burnettii</name>
    <dbReference type="NCBI Taxonomy" id="192524"/>
    <lineage>
        <taxon>Eukaryota</taxon>
        <taxon>Fungi</taxon>
        <taxon>Dikarya</taxon>
        <taxon>Basidiomycota</taxon>
        <taxon>Agaricomycotina</taxon>
        <taxon>Agaricomycetes</taxon>
        <taxon>Agaricomycetidae</taxon>
        <taxon>Agaricales</taxon>
        <taxon>Agaricineae</taxon>
        <taxon>Agaricaceae</taxon>
        <taxon>Agaricus</taxon>
    </lineage>
</organism>
<comment type="caution">
    <text evidence="1">The sequence shown here is derived from an EMBL/GenBank/DDBJ whole genome shotgun (WGS) entry which is preliminary data.</text>
</comment>
<evidence type="ECO:0000313" key="1">
    <source>
        <dbReference type="EMBL" id="KAF7761089.1"/>
    </source>
</evidence>
<protein>
    <submittedName>
        <fullName evidence="1">Uncharacterized protein</fullName>
    </submittedName>
</protein>